<proteinExistence type="predicted"/>
<dbReference type="Pfam" id="PF21882">
    <property type="entry name" value="Gp53-like_C"/>
    <property type="match status" value="1"/>
</dbReference>
<dbReference type="InterPro" id="IPR054075">
    <property type="entry name" value="Gp53-like_C"/>
</dbReference>
<evidence type="ECO:0000259" key="1">
    <source>
        <dbReference type="Pfam" id="PF21882"/>
    </source>
</evidence>
<evidence type="ECO:0000313" key="2">
    <source>
        <dbReference type="EMBL" id="MCC5464567.1"/>
    </source>
</evidence>
<comment type="caution">
    <text evidence="2">The sequence shown here is derived from an EMBL/GenBank/DDBJ whole genome shotgun (WGS) entry which is preliminary data.</text>
</comment>
<organism evidence="2 3">
    <name type="scientific">Pelosinus baikalensis</name>
    <dbReference type="NCBI Taxonomy" id="2892015"/>
    <lineage>
        <taxon>Bacteria</taxon>
        <taxon>Bacillati</taxon>
        <taxon>Bacillota</taxon>
        <taxon>Negativicutes</taxon>
        <taxon>Selenomonadales</taxon>
        <taxon>Sporomusaceae</taxon>
        <taxon>Pelosinus</taxon>
    </lineage>
</organism>
<evidence type="ECO:0000313" key="3">
    <source>
        <dbReference type="Proteomes" id="UP001165492"/>
    </source>
</evidence>
<dbReference type="Gene3D" id="2.60.40.3940">
    <property type="match status" value="1"/>
</dbReference>
<name>A0ABS8HR22_9FIRM</name>
<sequence>MSYNSSLPADTTAPEEIRENFRALKEDKIVAANTATTADSATTAESCTGNAATATKLATAVNINGVSFDGSEDITITAEAGYDDGHLLSTDGYQKLSNGLIFQWGSSNLPATGTTVAGKTVTFPIPFPSACLQAYATAAGSVNSASGYVPVMVCGTLTSASTTFSGDSNGTVKFTNTTKFNWFAIGY</sequence>
<gene>
    <name evidence="2" type="ORF">LMF89_04205</name>
</gene>
<feature type="domain" description="Putative tail fiber protein gp53-like C-terminal" evidence="1">
    <location>
        <begin position="95"/>
        <end position="187"/>
    </location>
</feature>
<dbReference type="EMBL" id="JAJHJB010000003">
    <property type="protein sequence ID" value="MCC5464567.1"/>
    <property type="molecule type" value="Genomic_DNA"/>
</dbReference>
<keyword evidence="3" id="KW-1185">Reference proteome</keyword>
<reference evidence="2" key="1">
    <citation type="submission" date="2021-11" db="EMBL/GenBank/DDBJ databases">
        <title>Description of a new species Pelosinus isolated from the bottom sediments of Lake Baikal.</title>
        <authorList>
            <person name="Zakharyuk A."/>
        </authorList>
    </citation>
    <scope>NUCLEOTIDE SEQUENCE</scope>
    <source>
        <strain evidence="2">Bkl1</strain>
    </source>
</reference>
<dbReference type="Proteomes" id="UP001165492">
    <property type="component" value="Unassembled WGS sequence"/>
</dbReference>
<dbReference type="RefSeq" id="WP_229533999.1">
    <property type="nucleotide sequence ID" value="NZ_JAJHJB010000003.1"/>
</dbReference>
<protein>
    <recommendedName>
        <fullName evidence="1">Putative tail fiber protein gp53-like C-terminal domain-containing protein</fullName>
    </recommendedName>
</protein>
<accession>A0ABS8HR22</accession>